<feature type="chain" id="PRO_5040215657" evidence="3">
    <location>
        <begin position="22"/>
        <end position="307"/>
    </location>
</feature>
<feature type="coiled-coil region" evidence="1">
    <location>
        <begin position="128"/>
        <end position="155"/>
    </location>
</feature>
<dbReference type="AlphaFoldDB" id="A0A9P5JX88"/>
<evidence type="ECO:0000313" key="5">
    <source>
        <dbReference type="Proteomes" id="UP000759537"/>
    </source>
</evidence>
<reference evidence="4" key="1">
    <citation type="submission" date="2019-10" db="EMBL/GenBank/DDBJ databases">
        <authorList>
            <consortium name="DOE Joint Genome Institute"/>
            <person name="Kuo A."/>
            <person name="Miyauchi S."/>
            <person name="Kiss E."/>
            <person name="Drula E."/>
            <person name="Kohler A."/>
            <person name="Sanchez-Garcia M."/>
            <person name="Andreopoulos B."/>
            <person name="Barry K.W."/>
            <person name="Bonito G."/>
            <person name="Buee M."/>
            <person name="Carver A."/>
            <person name="Chen C."/>
            <person name="Cichocki N."/>
            <person name="Clum A."/>
            <person name="Culley D."/>
            <person name="Crous P.W."/>
            <person name="Fauchery L."/>
            <person name="Girlanda M."/>
            <person name="Hayes R."/>
            <person name="Keri Z."/>
            <person name="LaButti K."/>
            <person name="Lipzen A."/>
            <person name="Lombard V."/>
            <person name="Magnuson J."/>
            <person name="Maillard F."/>
            <person name="Morin E."/>
            <person name="Murat C."/>
            <person name="Nolan M."/>
            <person name="Ohm R."/>
            <person name="Pangilinan J."/>
            <person name="Pereira M."/>
            <person name="Perotto S."/>
            <person name="Peter M."/>
            <person name="Riley R."/>
            <person name="Sitrit Y."/>
            <person name="Stielow B."/>
            <person name="Szollosi G."/>
            <person name="Zifcakova L."/>
            <person name="Stursova M."/>
            <person name="Spatafora J.W."/>
            <person name="Tedersoo L."/>
            <person name="Vaario L.-M."/>
            <person name="Yamada A."/>
            <person name="Yan M."/>
            <person name="Wang P."/>
            <person name="Xu J."/>
            <person name="Bruns T."/>
            <person name="Baldrian P."/>
            <person name="Vilgalys R."/>
            <person name="Henrissat B."/>
            <person name="Grigoriev I.V."/>
            <person name="Hibbett D."/>
            <person name="Nagy L.G."/>
            <person name="Martin F.M."/>
        </authorList>
    </citation>
    <scope>NUCLEOTIDE SEQUENCE</scope>
    <source>
        <strain evidence="4">Prilba</strain>
    </source>
</reference>
<dbReference type="EMBL" id="WHVB01000026">
    <property type="protein sequence ID" value="KAF8470294.1"/>
    <property type="molecule type" value="Genomic_DNA"/>
</dbReference>
<evidence type="ECO:0000313" key="4">
    <source>
        <dbReference type="EMBL" id="KAF8470294.1"/>
    </source>
</evidence>
<organism evidence="4 5">
    <name type="scientific">Russula ochroleuca</name>
    <dbReference type="NCBI Taxonomy" id="152965"/>
    <lineage>
        <taxon>Eukaryota</taxon>
        <taxon>Fungi</taxon>
        <taxon>Dikarya</taxon>
        <taxon>Basidiomycota</taxon>
        <taxon>Agaricomycotina</taxon>
        <taxon>Agaricomycetes</taxon>
        <taxon>Russulales</taxon>
        <taxon>Russulaceae</taxon>
        <taxon>Russula</taxon>
    </lineage>
</organism>
<reference evidence="4" key="2">
    <citation type="journal article" date="2020" name="Nat. Commun.">
        <title>Large-scale genome sequencing of mycorrhizal fungi provides insights into the early evolution of symbiotic traits.</title>
        <authorList>
            <person name="Miyauchi S."/>
            <person name="Kiss E."/>
            <person name="Kuo A."/>
            <person name="Drula E."/>
            <person name="Kohler A."/>
            <person name="Sanchez-Garcia M."/>
            <person name="Morin E."/>
            <person name="Andreopoulos B."/>
            <person name="Barry K.W."/>
            <person name="Bonito G."/>
            <person name="Buee M."/>
            <person name="Carver A."/>
            <person name="Chen C."/>
            <person name="Cichocki N."/>
            <person name="Clum A."/>
            <person name="Culley D."/>
            <person name="Crous P.W."/>
            <person name="Fauchery L."/>
            <person name="Girlanda M."/>
            <person name="Hayes R.D."/>
            <person name="Keri Z."/>
            <person name="LaButti K."/>
            <person name="Lipzen A."/>
            <person name="Lombard V."/>
            <person name="Magnuson J."/>
            <person name="Maillard F."/>
            <person name="Murat C."/>
            <person name="Nolan M."/>
            <person name="Ohm R.A."/>
            <person name="Pangilinan J."/>
            <person name="Pereira M.F."/>
            <person name="Perotto S."/>
            <person name="Peter M."/>
            <person name="Pfister S."/>
            <person name="Riley R."/>
            <person name="Sitrit Y."/>
            <person name="Stielow J.B."/>
            <person name="Szollosi G."/>
            <person name="Zifcakova L."/>
            <person name="Stursova M."/>
            <person name="Spatafora J.W."/>
            <person name="Tedersoo L."/>
            <person name="Vaario L.M."/>
            <person name="Yamada A."/>
            <person name="Yan M."/>
            <person name="Wang P."/>
            <person name="Xu J."/>
            <person name="Bruns T."/>
            <person name="Baldrian P."/>
            <person name="Vilgalys R."/>
            <person name="Dunand C."/>
            <person name="Henrissat B."/>
            <person name="Grigoriev I.V."/>
            <person name="Hibbett D."/>
            <person name="Nagy L.G."/>
            <person name="Martin F.M."/>
        </authorList>
    </citation>
    <scope>NUCLEOTIDE SEQUENCE</scope>
    <source>
        <strain evidence="4">Prilba</strain>
    </source>
</reference>
<feature type="compositionally biased region" description="Low complexity" evidence="2">
    <location>
        <begin position="160"/>
        <end position="188"/>
    </location>
</feature>
<gene>
    <name evidence="4" type="ORF">DFH94DRAFT_215551</name>
</gene>
<protein>
    <submittedName>
        <fullName evidence="4">Uncharacterized protein</fullName>
    </submittedName>
</protein>
<dbReference type="Proteomes" id="UP000759537">
    <property type="component" value="Unassembled WGS sequence"/>
</dbReference>
<feature type="region of interest" description="Disordered" evidence="2">
    <location>
        <begin position="160"/>
        <end position="203"/>
    </location>
</feature>
<evidence type="ECO:0000256" key="2">
    <source>
        <dbReference type="SAM" id="MobiDB-lite"/>
    </source>
</evidence>
<accession>A0A9P5JX88</accession>
<keyword evidence="1" id="KW-0175">Coiled coil</keyword>
<feature type="region of interest" description="Disordered" evidence="2">
    <location>
        <begin position="237"/>
        <end position="259"/>
    </location>
</feature>
<comment type="caution">
    <text evidence="4">The sequence shown here is derived from an EMBL/GenBank/DDBJ whole genome shotgun (WGS) entry which is preliminary data.</text>
</comment>
<proteinExistence type="predicted"/>
<name>A0A9P5JX88_9AGAM</name>
<evidence type="ECO:0000256" key="1">
    <source>
        <dbReference type="SAM" id="Coils"/>
    </source>
</evidence>
<keyword evidence="3" id="KW-0732">Signal</keyword>
<sequence>MGIMWIIASIIMIHICGRARGSKCPGLNEGEPERRVTYADLPKNGCGVPGEREHGTILSFVLGSYCRPMHPSPAQPPHTPSQTYDVPIKTEERVRPIPALQQQPQRVQRYKDKFQALRERYESVISSHTEHTRAVQRATEKEQRLQAEINMLLDAALATSPQSQSASTPIPAATATATQSTTTTATTPTPTPVHAQLSPLEPHAVPVPPVVPAAHMNGHSSSVAPPHVHTHAYLHGHAYGANHTPPAPGSTTESDWGGGTTTFKGAEYYATPASTDTPVPVSPCTKVGTKVGTERGSHSFVTFCAVK</sequence>
<keyword evidence="5" id="KW-1185">Reference proteome</keyword>
<dbReference type="OrthoDB" id="2442602at2759"/>
<evidence type="ECO:0000256" key="3">
    <source>
        <dbReference type="SAM" id="SignalP"/>
    </source>
</evidence>
<feature type="signal peptide" evidence="3">
    <location>
        <begin position="1"/>
        <end position="21"/>
    </location>
</feature>